<dbReference type="InterPro" id="IPR048337">
    <property type="entry name" value="FAM50A/XAP5_C"/>
</dbReference>
<dbReference type="PANTHER" id="PTHR12722:SF0">
    <property type="entry name" value="PROTEIN FAM50A"/>
    <property type="match status" value="1"/>
</dbReference>
<evidence type="ECO:0000256" key="2">
    <source>
        <dbReference type="ARBA" id="ARBA00016617"/>
    </source>
</evidence>
<accession>A0A6A0HD25</accession>
<proteinExistence type="inferred from homology"/>
<dbReference type="GO" id="GO:0005634">
    <property type="term" value="C:nucleus"/>
    <property type="evidence" value="ECO:0007669"/>
    <property type="project" value="InterPro"/>
</dbReference>
<evidence type="ECO:0000259" key="3">
    <source>
        <dbReference type="Pfam" id="PF04921"/>
    </source>
</evidence>
<dbReference type="OrthoDB" id="1562195at2759"/>
<reference evidence="4" key="1">
    <citation type="submission" date="2014-08" db="EMBL/GenBank/DDBJ databases">
        <authorList>
            <person name="Murali S."/>
            <person name="Richards S."/>
            <person name="Bandaranaike D."/>
            <person name="Bellair M."/>
            <person name="Blankenburg K."/>
            <person name="Chao H."/>
            <person name="Dinh H."/>
            <person name="Doddapaneni H."/>
            <person name="Dugan-Rocha S."/>
            <person name="Elkadiri S."/>
            <person name="Gnanaolivu R."/>
            <person name="Hughes D."/>
            <person name="Lee S."/>
            <person name="Li M."/>
            <person name="Ming W."/>
            <person name="Munidasa M."/>
            <person name="Muniz J."/>
            <person name="Nguyen L."/>
            <person name="Osuji N."/>
            <person name="Pu L.-L."/>
            <person name="Puazo M."/>
            <person name="Skinner E."/>
            <person name="Qu C."/>
            <person name="Quiroz J."/>
            <person name="Raj R."/>
            <person name="Weissenberger G."/>
            <person name="Xin Y."/>
            <person name="Zou X."/>
            <person name="Han Y."/>
            <person name="Worley K."/>
            <person name="Muzny D."/>
            <person name="Gibbs R."/>
        </authorList>
    </citation>
    <scope>NUCLEOTIDE SEQUENCE</scope>
    <source>
        <strain evidence="4">HAZT.00-mixed</strain>
        <tissue evidence="4">Whole organism</tissue>
    </source>
</reference>
<dbReference type="PANTHER" id="PTHR12722">
    <property type="entry name" value="XAP-5 PROTEIN-RELATED"/>
    <property type="match status" value="1"/>
</dbReference>
<dbReference type="Pfam" id="PF04921">
    <property type="entry name" value="XAP5"/>
    <property type="match status" value="1"/>
</dbReference>
<evidence type="ECO:0000313" key="4">
    <source>
        <dbReference type="EMBL" id="KAA0203718.1"/>
    </source>
</evidence>
<protein>
    <recommendedName>
        <fullName evidence="2">Protein FAM50 homolog</fullName>
    </recommendedName>
</protein>
<organism evidence="4">
    <name type="scientific">Hyalella azteca</name>
    <name type="common">Amphipod</name>
    <dbReference type="NCBI Taxonomy" id="294128"/>
    <lineage>
        <taxon>Eukaryota</taxon>
        <taxon>Metazoa</taxon>
        <taxon>Ecdysozoa</taxon>
        <taxon>Arthropoda</taxon>
        <taxon>Crustacea</taxon>
        <taxon>Multicrustacea</taxon>
        <taxon>Malacostraca</taxon>
        <taxon>Eumalacostraca</taxon>
        <taxon>Peracarida</taxon>
        <taxon>Amphipoda</taxon>
        <taxon>Senticaudata</taxon>
        <taxon>Talitrida</taxon>
        <taxon>Talitroidea</taxon>
        <taxon>Hyalellidae</taxon>
        <taxon>Hyalella</taxon>
    </lineage>
</organism>
<reference evidence="4" key="2">
    <citation type="journal article" date="2018" name="Environ. Sci. Technol.">
        <title>The Toxicogenome of Hyalella azteca: A Model for Sediment Ecotoxicology and Evolutionary Toxicology.</title>
        <authorList>
            <person name="Poynton H.C."/>
            <person name="Hasenbein S."/>
            <person name="Benoit J.B."/>
            <person name="Sepulveda M.S."/>
            <person name="Poelchau M.F."/>
            <person name="Hughes D.S.T."/>
            <person name="Murali S.C."/>
            <person name="Chen S."/>
            <person name="Glastad K.M."/>
            <person name="Goodisman M.A.D."/>
            <person name="Werren J.H."/>
            <person name="Vineis J.H."/>
            <person name="Bowen J.L."/>
            <person name="Friedrich M."/>
            <person name="Jones J."/>
            <person name="Robertson H.M."/>
            <person name="Feyereisen R."/>
            <person name="Mechler-Hickson A."/>
            <person name="Mathers N."/>
            <person name="Lee C.E."/>
            <person name="Colbourne J.K."/>
            <person name="Biales A."/>
            <person name="Johnston J.S."/>
            <person name="Wellborn G.A."/>
            <person name="Rosendale A.J."/>
            <person name="Cridge A.G."/>
            <person name="Munoz-Torres M.C."/>
            <person name="Bain P.A."/>
            <person name="Manny A.R."/>
            <person name="Major K.M."/>
            <person name="Lambert F.N."/>
            <person name="Vulpe C.D."/>
            <person name="Tuck P."/>
            <person name="Blalock B.J."/>
            <person name="Lin Y.Y."/>
            <person name="Smith M.E."/>
            <person name="Ochoa-Acuna H."/>
            <person name="Chen M.M."/>
            <person name="Childers C.P."/>
            <person name="Qu J."/>
            <person name="Dugan S."/>
            <person name="Lee S.L."/>
            <person name="Chao H."/>
            <person name="Dinh H."/>
            <person name="Han Y."/>
            <person name="Doddapaneni H."/>
            <person name="Worley K.C."/>
            <person name="Muzny D.M."/>
            <person name="Gibbs R.A."/>
            <person name="Richards S."/>
        </authorList>
    </citation>
    <scope>NUCLEOTIDE SEQUENCE</scope>
    <source>
        <strain evidence="4">HAZT.00-mixed</strain>
        <tissue evidence="4">Whole organism</tissue>
    </source>
</reference>
<sequence length="48" mass="5800">MQRALELLRKEFNELRAATADHLMYIKEDLIIPHHNTFYDFIVNKVKL</sequence>
<dbReference type="AlphaFoldDB" id="A0A6A0HD25"/>
<dbReference type="EMBL" id="JQDR03000970">
    <property type="protein sequence ID" value="KAA0203718.1"/>
    <property type="molecule type" value="Genomic_DNA"/>
</dbReference>
<gene>
    <name evidence="4" type="ORF">HAZT_HAZT011723</name>
</gene>
<reference evidence="4" key="3">
    <citation type="submission" date="2019-06" db="EMBL/GenBank/DDBJ databases">
        <authorList>
            <person name="Poynton C."/>
            <person name="Hasenbein S."/>
            <person name="Benoit J.B."/>
            <person name="Sepulveda M.S."/>
            <person name="Poelchau M.F."/>
            <person name="Murali S.C."/>
            <person name="Chen S."/>
            <person name="Glastad K.M."/>
            <person name="Werren J.H."/>
            <person name="Vineis J.H."/>
            <person name="Bowen J.L."/>
            <person name="Friedrich M."/>
            <person name="Jones J."/>
            <person name="Robertson H.M."/>
            <person name="Feyereisen R."/>
            <person name="Mechler-Hickson A."/>
            <person name="Mathers N."/>
            <person name="Lee C.E."/>
            <person name="Colbourne J.K."/>
            <person name="Biales A."/>
            <person name="Johnston J.S."/>
            <person name="Wellborn G.A."/>
            <person name="Rosendale A.J."/>
            <person name="Cridge A.G."/>
            <person name="Munoz-Torres M.C."/>
            <person name="Bain P.A."/>
            <person name="Manny A.R."/>
            <person name="Major K.M."/>
            <person name="Lambert F.N."/>
            <person name="Vulpe C.D."/>
            <person name="Tuck P."/>
            <person name="Blalock B.J."/>
            <person name="Lin Y.-Y."/>
            <person name="Smith M.E."/>
            <person name="Ochoa-Acuna H."/>
            <person name="Chen M.-J.M."/>
            <person name="Childers C.P."/>
            <person name="Qu J."/>
            <person name="Dugan S."/>
            <person name="Lee S.L."/>
            <person name="Chao H."/>
            <person name="Dinh H."/>
            <person name="Han Y."/>
            <person name="Doddapaneni H."/>
            <person name="Worley K.C."/>
            <person name="Muzny D.M."/>
            <person name="Gibbs R.A."/>
            <person name="Richards S."/>
        </authorList>
    </citation>
    <scope>NUCLEOTIDE SEQUENCE</scope>
    <source>
        <strain evidence="4">HAZT.00-mixed</strain>
        <tissue evidence="4">Whole organism</tissue>
    </source>
</reference>
<dbReference type="Proteomes" id="UP000711488">
    <property type="component" value="Unassembled WGS sequence"/>
</dbReference>
<dbReference type="GO" id="GO:0006325">
    <property type="term" value="P:chromatin organization"/>
    <property type="evidence" value="ECO:0007669"/>
    <property type="project" value="TreeGrafter"/>
</dbReference>
<feature type="domain" description="FAM50A/XAP5 C-terminal" evidence="3">
    <location>
        <begin position="6"/>
        <end position="46"/>
    </location>
</feature>
<name>A0A6A0HD25_HYAAZ</name>
<dbReference type="InterPro" id="IPR007005">
    <property type="entry name" value="XAP5"/>
</dbReference>
<comment type="caution">
    <text evidence="4">The sequence shown here is derived from an EMBL/GenBank/DDBJ whole genome shotgun (WGS) entry which is preliminary data.</text>
</comment>
<comment type="similarity">
    <text evidence="1">Belongs to the FAM50 family.</text>
</comment>
<evidence type="ECO:0000256" key="1">
    <source>
        <dbReference type="ARBA" id="ARBA00009980"/>
    </source>
</evidence>